<sequence length="171" mass="19804">MDSKEIKIRQLVASDKSQLAKLANNHNISNNLRDYFPNPYNEEDAKSFIKMTIQQDPIVSFGIEFKGELCGVISLMLQDDMYRKSAEIGYWLGEPYWGKGITTKAVDQITKYGFEKLNLIRIYAGVIEYNTASMSVLEKSGFKKEGIFRKAIVKNDKIWDEHRYYILNKKV</sequence>
<dbReference type="Proteomes" id="UP000023541">
    <property type="component" value="Unassembled WGS sequence"/>
</dbReference>
<dbReference type="InterPro" id="IPR016181">
    <property type="entry name" value="Acyl_CoA_acyltransferase"/>
</dbReference>
<organism evidence="2 3">
    <name type="scientific">Aquimarina atlantica</name>
    <dbReference type="NCBI Taxonomy" id="1317122"/>
    <lineage>
        <taxon>Bacteria</taxon>
        <taxon>Pseudomonadati</taxon>
        <taxon>Bacteroidota</taxon>
        <taxon>Flavobacteriia</taxon>
        <taxon>Flavobacteriales</taxon>
        <taxon>Flavobacteriaceae</taxon>
        <taxon>Aquimarina</taxon>
    </lineage>
</organism>
<comment type="caution">
    <text evidence="2">The sequence shown here is derived from an EMBL/GenBank/DDBJ whole genome shotgun (WGS) entry which is preliminary data.</text>
</comment>
<keyword evidence="3" id="KW-1185">Reference proteome</keyword>
<evidence type="ECO:0000313" key="2">
    <source>
        <dbReference type="EMBL" id="EZH73272.1"/>
    </source>
</evidence>
<dbReference type="InterPro" id="IPR000182">
    <property type="entry name" value="GNAT_dom"/>
</dbReference>
<gene>
    <name evidence="2" type="ORF">ATO12_19925</name>
</gene>
<accession>A0A023BTC8</accession>
<dbReference type="eggNOG" id="COG1670">
    <property type="taxonomic scope" value="Bacteria"/>
</dbReference>
<keyword evidence="2" id="KW-0808">Transferase</keyword>
<dbReference type="GO" id="GO:0016747">
    <property type="term" value="F:acyltransferase activity, transferring groups other than amino-acyl groups"/>
    <property type="evidence" value="ECO:0007669"/>
    <property type="project" value="InterPro"/>
</dbReference>
<dbReference type="OrthoDB" id="9788916at2"/>
<dbReference type="AlphaFoldDB" id="A0A023BTC8"/>
<evidence type="ECO:0000259" key="1">
    <source>
        <dbReference type="PROSITE" id="PS51186"/>
    </source>
</evidence>
<dbReference type="EMBL" id="AQRA01000006">
    <property type="protein sequence ID" value="EZH73272.1"/>
    <property type="molecule type" value="Genomic_DNA"/>
</dbReference>
<dbReference type="STRING" id="1317122.ATO12_19925"/>
<dbReference type="PROSITE" id="PS51186">
    <property type="entry name" value="GNAT"/>
    <property type="match status" value="1"/>
</dbReference>
<dbReference type="SUPFAM" id="SSF55729">
    <property type="entry name" value="Acyl-CoA N-acyltransferases (Nat)"/>
    <property type="match status" value="1"/>
</dbReference>
<dbReference type="Gene3D" id="3.40.630.30">
    <property type="match status" value="1"/>
</dbReference>
<reference evidence="2 3" key="1">
    <citation type="submission" date="2014-04" db="EMBL/GenBank/DDBJ databases">
        <title>Aquimarina sp. 22II-S11-z7 Genome Sequencing.</title>
        <authorList>
            <person name="Lai Q."/>
        </authorList>
    </citation>
    <scope>NUCLEOTIDE SEQUENCE [LARGE SCALE GENOMIC DNA]</scope>
    <source>
        <strain evidence="2 3">22II-S11-z7</strain>
    </source>
</reference>
<feature type="domain" description="N-acetyltransferase" evidence="1">
    <location>
        <begin position="6"/>
        <end position="165"/>
    </location>
</feature>
<dbReference type="RefSeq" id="WP_034243168.1">
    <property type="nucleotide sequence ID" value="NZ_AQRA01000006.1"/>
</dbReference>
<evidence type="ECO:0000313" key="3">
    <source>
        <dbReference type="Proteomes" id="UP000023541"/>
    </source>
</evidence>
<protein>
    <submittedName>
        <fullName evidence="2">GCN5 family acetyltransferase</fullName>
    </submittedName>
</protein>
<dbReference type="PANTHER" id="PTHR43328">
    <property type="entry name" value="ACETYLTRANSFERASE-RELATED"/>
    <property type="match status" value="1"/>
</dbReference>
<name>A0A023BTC8_9FLAO</name>
<dbReference type="PANTHER" id="PTHR43328:SF1">
    <property type="entry name" value="N-ACETYLTRANSFERASE DOMAIN-CONTAINING PROTEIN"/>
    <property type="match status" value="1"/>
</dbReference>
<proteinExistence type="predicted"/>
<dbReference type="Pfam" id="PF13302">
    <property type="entry name" value="Acetyltransf_3"/>
    <property type="match status" value="1"/>
</dbReference>